<keyword evidence="2" id="KW-0812">Transmembrane</keyword>
<dbReference type="STRING" id="745368.SAMN02745178_01721"/>
<feature type="active site" description="Proton donor/acceptor" evidence="1">
    <location>
        <position position="196"/>
    </location>
</feature>
<dbReference type="GO" id="GO:0016787">
    <property type="term" value="F:hydrolase activity"/>
    <property type="evidence" value="ECO:0007669"/>
    <property type="project" value="UniProtKB-KW"/>
</dbReference>
<dbReference type="AlphaFoldDB" id="A0A1T4XDS3"/>
<feature type="active site" description="Acyl-thioester intermediate" evidence="1">
    <location>
        <position position="293"/>
    </location>
</feature>
<sequence>MPKRYRKLRGDTAYYPFAARTGLRARQRRHVRVLRGAGLAALALAAVLLVRQTVFRGGQPDAPAAVPTVPAVTPLPAPTHVTVQPLAATRDALADTQRADASAHTTPETAAVPAAAAGKILPRYRALYEKNPDLIGWLRIDGTDIDLPVVQTPGDNEYYLRRGFDRFYAVGGTLFLDERCSVSADAPTANWLIYGHNMHDGSMFGQLVRYRDEDFYKAHPTFTFDTLYEGGTWQVVAAVDTTLGADALPYYTFFDADTKLDWQHRVRAITEKALYDTGVMPEYGAQLLTLSTCGDTHPDTDARFALLAVRID</sequence>
<dbReference type="CDD" id="cd05826">
    <property type="entry name" value="Sortase_B"/>
    <property type="match status" value="1"/>
</dbReference>
<name>A0A1T4XDS3_9FIRM</name>
<dbReference type="GeneID" id="93338178"/>
<evidence type="ECO:0000313" key="4">
    <source>
        <dbReference type="Proteomes" id="UP000190286"/>
    </source>
</evidence>
<evidence type="ECO:0000313" key="3">
    <source>
        <dbReference type="EMBL" id="SKA87338.1"/>
    </source>
</evidence>
<dbReference type="InterPro" id="IPR009835">
    <property type="entry name" value="SrtB"/>
</dbReference>
<dbReference type="RefSeq" id="WP_078784636.1">
    <property type="nucleotide sequence ID" value="NZ_FUYF01000008.1"/>
</dbReference>
<dbReference type="InterPro" id="IPR023365">
    <property type="entry name" value="Sortase_dom-sf"/>
</dbReference>
<dbReference type="Proteomes" id="UP000190286">
    <property type="component" value="Unassembled WGS sequence"/>
</dbReference>
<dbReference type="EMBL" id="FUYF01000008">
    <property type="protein sequence ID" value="SKA87338.1"/>
    <property type="molecule type" value="Genomic_DNA"/>
</dbReference>
<dbReference type="OrthoDB" id="9806013at2"/>
<gene>
    <name evidence="3" type="ORF">SAMN02745178_01721</name>
</gene>
<keyword evidence="4" id="KW-1185">Reference proteome</keyword>
<evidence type="ECO:0000256" key="2">
    <source>
        <dbReference type="SAM" id="Phobius"/>
    </source>
</evidence>
<dbReference type="Gene3D" id="2.40.260.10">
    <property type="entry name" value="Sortase"/>
    <property type="match status" value="1"/>
</dbReference>
<protein>
    <submittedName>
        <fullName evidence="3">Sortase family protein</fullName>
    </submittedName>
</protein>
<reference evidence="3 4" key="1">
    <citation type="submission" date="2017-02" db="EMBL/GenBank/DDBJ databases">
        <authorList>
            <person name="Peterson S.W."/>
        </authorList>
    </citation>
    <scope>NUCLEOTIDE SEQUENCE [LARGE SCALE GENOMIC DNA]</scope>
    <source>
        <strain evidence="3 4">ATCC 27749</strain>
    </source>
</reference>
<keyword evidence="2" id="KW-0472">Membrane</keyword>
<proteinExistence type="predicted"/>
<evidence type="ECO:0000256" key="1">
    <source>
        <dbReference type="PIRSR" id="PIRSR605754-1"/>
    </source>
</evidence>
<dbReference type="SUPFAM" id="SSF63817">
    <property type="entry name" value="Sortase"/>
    <property type="match status" value="1"/>
</dbReference>
<accession>A0A1T4XDS3</accession>
<organism evidence="3 4">
    <name type="scientific">Gemmiger formicilis</name>
    <dbReference type="NCBI Taxonomy" id="745368"/>
    <lineage>
        <taxon>Bacteria</taxon>
        <taxon>Bacillati</taxon>
        <taxon>Bacillota</taxon>
        <taxon>Clostridia</taxon>
        <taxon>Eubacteriales</taxon>
        <taxon>Gemmiger</taxon>
    </lineage>
</organism>
<keyword evidence="2" id="KW-1133">Transmembrane helix</keyword>
<feature type="transmembrane region" description="Helical" evidence="2">
    <location>
        <begin position="33"/>
        <end position="50"/>
    </location>
</feature>